<keyword evidence="2" id="KW-1185">Reference proteome</keyword>
<dbReference type="InterPro" id="IPR032675">
    <property type="entry name" value="LRR_dom_sf"/>
</dbReference>
<dbReference type="EMBL" id="JAEVFJ010000011">
    <property type="protein sequence ID" value="KAH8101796.1"/>
    <property type="molecule type" value="Genomic_DNA"/>
</dbReference>
<accession>A0A8K0UQH9</accession>
<organism evidence="1 2">
    <name type="scientific">Cristinia sonorae</name>
    <dbReference type="NCBI Taxonomy" id="1940300"/>
    <lineage>
        <taxon>Eukaryota</taxon>
        <taxon>Fungi</taxon>
        <taxon>Dikarya</taxon>
        <taxon>Basidiomycota</taxon>
        <taxon>Agaricomycotina</taxon>
        <taxon>Agaricomycetes</taxon>
        <taxon>Agaricomycetidae</taxon>
        <taxon>Agaricales</taxon>
        <taxon>Pleurotineae</taxon>
        <taxon>Stephanosporaceae</taxon>
        <taxon>Cristinia</taxon>
    </lineage>
</organism>
<sequence length="581" mass="65030">MGEKHRTVSQSEIPEDEFHVSLAACERCSAPAPVPPLSVELWERIMVMATDECRGSRGNIRFGLVSRHWRYIALGYARIWTSIIAGPQTSLELLTLLLNRSRSSPITVEIRGDPHDTKLLPLWNNLHRITHLKLLSYNGSVLHDIPWFRHSPAPLLQCIDLIGHSFGPTISNRSSGSPEPPLDVEGLPSLRRLRIDNDFMGRWPLMFASSRITHLELAGTVHLFPHSEPWVFEGLRKMTSLETLKVNVTGSGKVPHAESHWDEALHFPHLKDLYFSGAVSVFTYWLGYVELEPSVNIHLECWYGIGEEFPIAIHFLLRTSWGHAALSATEQYNSTLLISPTGESIRDEAFCHFYLSSIQDVASHRVGSLGHLHILIPEVSFIDTSAIDDLWDALPLSQVRNLDMTDLPIAVSGSSENKPLHAHTFFKTCVHHMQSIRELSLMKWSGPACLRGFLVGGSPGIRKHSCHTVASANSTSQQQSFPLLAKLTLDDFPVTTGDISHHRSPEIPHTMMLLQKTLQQRARPLEELTLAHCAGVSDGDVAWFASLVGRCTVVKGTRSREVQTFARRWTSPRYGGGCFYI</sequence>
<proteinExistence type="predicted"/>
<dbReference type="SUPFAM" id="SSF52047">
    <property type="entry name" value="RNI-like"/>
    <property type="match status" value="1"/>
</dbReference>
<evidence type="ECO:0008006" key="3">
    <source>
        <dbReference type="Google" id="ProtNLM"/>
    </source>
</evidence>
<reference evidence="1" key="1">
    <citation type="journal article" date="2021" name="New Phytol.">
        <title>Evolutionary innovations through gain and loss of genes in the ectomycorrhizal Boletales.</title>
        <authorList>
            <person name="Wu G."/>
            <person name="Miyauchi S."/>
            <person name="Morin E."/>
            <person name="Kuo A."/>
            <person name="Drula E."/>
            <person name="Varga T."/>
            <person name="Kohler A."/>
            <person name="Feng B."/>
            <person name="Cao Y."/>
            <person name="Lipzen A."/>
            <person name="Daum C."/>
            <person name="Hundley H."/>
            <person name="Pangilinan J."/>
            <person name="Johnson J."/>
            <person name="Barry K."/>
            <person name="LaButti K."/>
            <person name="Ng V."/>
            <person name="Ahrendt S."/>
            <person name="Min B."/>
            <person name="Choi I.G."/>
            <person name="Park H."/>
            <person name="Plett J.M."/>
            <person name="Magnuson J."/>
            <person name="Spatafora J.W."/>
            <person name="Nagy L.G."/>
            <person name="Henrissat B."/>
            <person name="Grigoriev I.V."/>
            <person name="Yang Z.L."/>
            <person name="Xu J."/>
            <person name="Martin F.M."/>
        </authorList>
    </citation>
    <scope>NUCLEOTIDE SEQUENCE</scope>
    <source>
        <strain evidence="1">KKN 215</strain>
    </source>
</reference>
<dbReference type="Gene3D" id="3.80.10.10">
    <property type="entry name" value="Ribonuclease Inhibitor"/>
    <property type="match status" value="1"/>
</dbReference>
<protein>
    <recommendedName>
        <fullName evidence="3">F-box domain-containing protein</fullName>
    </recommendedName>
</protein>
<evidence type="ECO:0000313" key="2">
    <source>
        <dbReference type="Proteomes" id="UP000813824"/>
    </source>
</evidence>
<dbReference type="AlphaFoldDB" id="A0A8K0UQH9"/>
<comment type="caution">
    <text evidence="1">The sequence shown here is derived from an EMBL/GenBank/DDBJ whole genome shotgun (WGS) entry which is preliminary data.</text>
</comment>
<evidence type="ECO:0000313" key="1">
    <source>
        <dbReference type="EMBL" id="KAH8101796.1"/>
    </source>
</evidence>
<dbReference type="Proteomes" id="UP000813824">
    <property type="component" value="Unassembled WGS sequence"/>
</dbReference>
<name>A0A8K0UQH9_9AGAR</name>
<gene>
    <name evidence="1" type="ORF">BXZ70DRAFT_76906</name>
</gene>